<gene>
    <name evidence="2" type="ORF">TWF694_006738</name>
</gene>
<proteinExistence type="predicted"/>
<reference evidence="2 3" key="1">
    <citation type="submission" date="2019-10" db="EMBL/GenBank/DDBJ databases">
        <authorList>
            <person name="Palmer J.M."/>
        </authorList>
    </citation>
    <scope>NUCLEOTIDE SEQUENCE [LARGE SCALE GENOMIC DNA]</scope>
    <source>
        <strain evidence="2 3">TWF694</strain>
    </source>
</reference>
<accession>A0AAV9XMN5</accession>
<feature type="compositionally biased region" description="Polar residues" evidence="1">
    <location>
        <begin position="221"/>
        <end position="237"/>
    </location>
</feature>
<keyword evidence="3" id="KW-1185">Reference proteome</keyword>
<comment type="caution">
    <text evidence="2">The sequence shown here is derived from an EMBL/GenBank/DDBJ whole genome shotgun (WGS) entry which is preliminary data.</text>
</comment>
<dbReference type="EMBL" id="JAVHJO010000002">
    <property type="protein sequence ID" value="KAK6542796.1"/>
    <property type="molecule type" value="Genomic_DNA"/>
</dbReference>
<evidence type="ECO:0000313" key="2">
    <source>
        <dbReference type="EMBL" id="KAK6542796.1"/>
    </source>
</evidence>
<organism evidence="2 3">
    <name type="scientific">Orbilia ellipsospora</name>
    <dbReference type="NCBI Taxonomy" id="2528407"/>
    <lineage>
        <taxon>Eukaryota</taxon>
        <taxon>Fungi</taxon>
        <taxon>Dikarya</taxon>
        <taxon>Ascomycota</taxon>
        <taxon>Pezizomycotina</taxon>
        <taxon>Orbiliomycetes</taxon>
        <taxon>Orbiliales</taxon>
        <taxon>Orbiliaceae</taxon>
        <taxon>Orbilia</taxon>
    </lineage>
</organism>
<sequence length="417" mass="47792">MTMSLCYNINPLPLSKISHFLPTLHSPTIAILLFLRFVRHSNAVENGNLGITLAILVKTEVLVPKEWRALTENNGAISNSIRTIVDIASDFQDSIENIEVFQSGYLCGRLENVFVGAIELEDLVVGLMVSYDASEEEIDKIRQSAFDPLDQSIKAILNVQIEDLTWKPSASHFANNYLGVSLGGRTPVSPHDTTIPRFDNTLDTILINTPQNNIAQMSPYYSSRGNLGTDSPGNTNSRGRRRKERYNLCDLTDGLIYFFKNDLLDHEDIYNWIWEKRDLFSDEILINTVRPQQINKTFKTAFDRLMQARDDIRGYNEKLVRDIIFQKNFDPIMYPDRLPRVKAKTMAVETEAEKVYVTVRYWLIALAKLVDAVRAVQKIARRNSSLPRLKFSYISIANQHGICRAFLDYFIKPKRKY</sequence>
<evidence type="ECO:0000313" key="3">
    <source>
        <dbReference type="Proteomes" id="UP001365542"/>
    </source>
</evidence>
<feature type="region of interest" description="Disordered" evidence="1">
    <location>
        <begin position="221"/>
        <end position="241"/>
    </location>
</feature>
<dbReference type="Proteomes" id="UP001365542">
    <property type="component" value="Unassembled WGS sequence"/>
</dbReference>
<evidence type="ECO:0000256" key="1">
    <source>
        <dbReference type="SAM" id="MobiDB-lite"/>
    </source>
</evidence>
<name>A0AAV9XMN5_9PEZI</name>
<dbReference type="AlphaFoldDB" id="A0AAV9XMN5"/>
<protein>
    <submittedName>
        <fullName evidence="2">Uncharacterized protein</fullName>
    </submittedName>
</protein>